<dbReference type="InterPro" id="IPR000944">
    <property type="entry name" value="Tscrpt_reg_Rrf2"/>
</dbReference>
<reference evidence="1 2" key="1">
    <citation type="journal article" date="2023" name="Int. J. Syst. Evol. Microbiol.">
        <title>Streptococcus sciuri sp. nov., Staphylococcus marylandisciuri sp. nov. and Staphylococcus americanisciuri sp. nov., isolated from faeces of eastern grey squirrel (Sciurus carolinensis).</title>
        <authorList>
            <person name="Volokhov D.V."/>
            <person name="Zagorodnyaya T.A."/>
            <person name="Furtak V.A."/>
            <person name="Nattanmai G."/>
            <person name="Randall L."/>
            <person name="Jose S."/>
            <person name="Gao Y."/>
            <person name="Eisenberg T."/>
            <person name="Delmonte P."/>
            <person name="Blom J."/>
            <person name="Mitchell K.K."/>
        </authorList>
    </citation>
    <scope>NUCLEOTIDE SEQUENCE [LARGE SCALE GENOMIC DNA]</scope>
    <source>
        <strain evidence="1 2">SQ9-PEA</strain>
    </source>
</reference>
<protein>
    <submittedName>
        <fullName evidence="1">Rrf2 family transcriptional regulator</fullName>
    </submittedName>
</protein>
<dbReference type="InterPro" id="IPR036390">
    <property type="entry name" value="WH_DNA-bd_sf"/>
</dbReference>
<proteinExistence type="predicted"/>
<comment type="caution">
    <text evidence="1">The sequence shown here is derived from an EMBL/GenBank/DDBJ whole genome shotgun (WGS) entry which is preliminary data.</text>
</comment>
<dbReference type="SUPFAM" id="SSF46785">
    <property type="entry name" value="Winged helix' DNA-binding domain"/>
    <property type="match status" value="1"/>
</dbReference>
<sequence length="146" mass="16516">MQFSSRFTIALHMFACIDTFEGKHKITSTFLADSINVNPVMIRQILGKLKAAGLLTSKKGTSGIKMSKAPEEINLLDIFQALEMIEDEQLFSFHENPSTECVVGRNIHYILDERLESIQRVLEEKLRQIKVSDVLADTQKYIGVLS</sequence>
<accession>A0ABT2F7H7</accession>
<evidence type="ECO:0000313" key="2">
    <source>
        <dbReference type="Proteomes" id="UP001206548"/>
    </source>
</evidence>
<dbReference type="RefSeq" id="WP_259138645.1">
    <property type="nucleotide sequence ID" value="NZ_JANUXX010000006.1"/>
</dbReference>
<dbReference type="PANTHER" id="PTHR33221:SF15">
    <property type="entry name" value="HTH-TYPE TRANSCRIPTIONAL REGULATOR YWGB-RELATED"/>
    <property type="match status" value="1"/>
</dbReference>
<dbReference type="Gene3D" id="1.10.10.10">
    <property type="entry name" value="Winged helix-like DNA-binding domain superfamily/Winged helix DNA-binding domain"/>
    <property type="match status" value="1"/>
</dbReference>
<dbReference type="Pfam" id="PF02082">
    <property type="entry name" value="Rrf2"/>
    <property type="match status" value="1"/>
</dbReference>
<dbReference type="Proteomes" id="UP001206548">
    <property type="component" value="Unassembled WGS sequence"/>
</dbReference>
<dbReference type="PANTHER" id="PTHR33221">
    <property type="entry name" value="WINGED HELIX-TURN-HELIX TRANSCRIPTIONAL REGULATOR, RRF2 FAMILY"/>
    <property type="match status" value="1"/>
</dbReference>
<name>A0ABT2F7H7_9STRE</name>
<gene>
    <name evidence="1" type="ORF">NXS10_05670</name>
</gene>
<evidence type="ECO:0000313" key="1">
    <source>
        <dbReference type="EMBL" id="MCS4488446.1"/>
    </source>
</evidence>
<organism evidence="1 2">
    <name type="scientific">Streptococcus sciuri</name>
    <dbReference type="NCBI Taxonomy" id="2973939"/>
    <lineage>
        <taxon>Bacteria</taxon>
        <taxon>Bacillati</taxon>
        <taxon>Bacillota</taxon>
        <taxon>Bacilli</taxon>
        <taxon>Lactobacillales</taxon>
        <taxon>Streptococcaceae</taxon>
        <taxon>Streptococcus</taxon>
    </lineage>
</organism>
<dbReference type="EMBL" id="JANUXX010000006">
    <property type="protein sequence ID" value="MCS4488446.1"/>
    <property type="molecule type" value="Genomic_DNA"/>
</dbReference>
<dbReference type="InterPro" id="IPR036388">
    <property type="entry name" value="WH-like_DNA-bd_sf"/>
</dbReference>
<keyword evidence="2" id="KW-1185">Reference proteome</keyword>
<dbReference type="PROSITE" id="PS51197">
    <property type="entry name" value="HTH_RRF2_2"/>
    <property type="match status" value="1"/>
</dbReference>